<sequence>MTGQRSMSCALIPGHPSLSASLTLDLLPAAGPVCLLRPLDSAMSNRAERTGAGSRLRKSSRRIGSEEGMSKSWCKWRRNSEGLRSPNCSECRAL</sequence>
<protein>
    <submittedName>
        <fullName evidence="3">Uncharacterized protein</fullName>
    </submittedName>
</protein>
<evidence type="ECO:0000313" key="4">
    <source>
        <dbReference type="Proteomes" id="UP000030764"/>
    </source>
</evidence>
<evidence type="ECO:0000313" key="2">
    <source>
        <dbReference type="EMBL" id="KFD51399.1"/>
    </source>
</evidence>
<name>A0A085MUH8_9BILA</name>
<accession>A0A085MUH8</accession>
<dbReference type="EMBL" id="KL367644">
    <property type="protein sequence ID" value="KFD60874.1"/>
    <property type="molecule type" value="Genomic_DNA"/>
</dbReference>
<evidence type="ECO:0000256" key="1">
    <source>
        <dbReference type="SAM" id="MobiDB-lite"/>
    </source>
</evidence>
<dbReference type="Proteomes" id="UP000030764">
    <property type="component" value="Unassembled WGS sequence"/>
</dbReference>
<proteinExistence type="predicted"/>
<organism evidence="3">
    <name type="scientific">Trichuris suis</name>
    <name type="common">pig whipworm</name>
    <dbReference type="NCBI Taxonomy" id="68888"/>
    <lineage>
        <taxon>Eukaryota</taxon>
        <taxon>Metazoa</taxon>
        <taxon>Ecdysozoa</taxon>
        <taxon>Nematoda</taxon>
        <taxon>Enoplea</taxon>
        <taxon>Dorylaimia</taxon>
        <taxon>Trichinellida</taxon>
        <taxon>Trichuridae</taxon>
        <taxon>Trichuris</taxon>
    </lineage>
</organism>
<feature type="region of interest" description="Disordered" evidence="1">
    <location>
        <begin position="45"/>
        <end position="71"/>
    </location>
</feature>
<gene>
    <name evidence="2" type="ORF">M513_07804</name>
    <name evidence="3" type="ORF">M514_07804</name>
</gene>
<dbReference type="EMBL" id="KL363240">
    <property type="protein sequence ID" value="KFD51399.1"/>
    <property type="molecule type" value="Genomic_DNA"/>
</dbReference>
<keyword evidence="4" id="KW-1185">Reference proteome</keyword>
<reference evidence="3 4" key="1">
    <citation type="journal article" date="2014" name="Nat. Genet.">
        <title>Genome and transcriptome of the porcine whipworm Trichuris suis.</title>
        <authorList>
            <person name="Jex A.R."/>
            <person name="Nejsum P."/>
            <person name="Schwarz E.M."/>
            <person name="Hu L."/>
            <person name="Young N.D."/>
            <person name="Hall R.S."/>
            <person name="Korhonen P.K."/>
            <person name="Liao S."/>
            <person name="Thamsborg S."/>
            <person name="Xia J."/>
            <person name="Xu P."/>
            <person name="Wang S."/>
            <person name="Scheerlinck J.P."/>
            <person name="Hofmann A."/>
            <person name="Sternberg P.W."/>
            <person name="Wang J."/>
            <person name="Gasser R.B."/>
        </authorList>
    </citation>
    <scope>NUCLEOTIDE SEQUENCE [LARGE SCALE GENOMIC DNA]</scope>
    <source>
        <strain evidence="3">DCEP-RM93F</strain>
        <strain evidence="2">DCEP-RM93M</strain>
    </source>
</reference>
<dbReference type="AlphaFoldDB" id="A0A085MUH8"/>
<dbReference type="Proteomes" id="UP000030758">
    <property type="component" value="Unassembled WGS sequence"/>
</dbReference>
<evidence type="ECO:0000313" key="3">
    <source>
        <dbReference type="EMBL" id="KFD60874.1"/>
    </source>
</evidence>